<feature type="compositionally biased region" description="Basic and acidic residues" evidence="3">
    <location>
        <begin position="696"/>
        <end position="705"/>
    </location>
</feature>
<dbReference type="CDD" id="cd02537">
    <property type="entry name" value="GT8_Glycogenin"/>
    <property type="match status" value="1"/>
</dbReference>
<dbReference type="InterPro" id="IPR050587">
    <property type="entry name" value="GNT1/Glycosyltrans_8"/>
</dbReference>
<dbReference type="EMBL" id="JAKROA010000001">
    <property type="protein sequence ID" value="KAL5112952.1"/>
    <property type="molecule type" value="Genomic_DNA"/>
</dbReference>
<comment type="caution">
    <text evidence="4">The sequence shown here is derived from an EMBL/GenBank/DDBJ whole genome shotgun (WGS) entry which is preliminary data.</text>
</comment>
<evidence type="ECO:0000313" key="5">
    <source>
        <dbReference type="Proteomes" id="UP001651158"/>
    </source>
</evidence>
<feature type="compositionally biased region" description="Polar residues" evidence="3">
    <location>
        <begin position="468"/>
        <end position="480"/>
    </location>
</feature>
<dbReference type="Proteomes" id="UP001651158">
    <property type="component" value="Unassembled WGS sequence"/>
</dbReference>
<feature type="region of interest" description="Disordered" evidence="3">
    <location>
        <begin position="385"/>
        <end position="410"/>
    </location>
</feature>
<feature type="region of interest" description="Disordered" evidence="3">
    <location>
        <begin position="568"/>
        <end position="603"/>
    </location>
</feature>
<keyword evidence="5" id="KW-1185">Reference proteome</keyword>
<dbReference type="InterPro" id="IPR029044">
    <property type="entry name" value="Nucleotide-diphossugar_trans"/>
</dbReference>
<dbReference type="Pfam" id="PF01501">
    <property type="entry name" value="Glyco_transf_8"/>
    <property type="match status" value="1"/>
</dbReference>
<name>A0ABR4QTR4_9CEST</name>
<evidence type="ECO:0000313" key="4">
    <source>
        <dbReference type="EMBL" id="KAL5112952.1"/>
    </source>
</evidence>
<feature type="compositionally biased region" description="Low complexity" evidence="3">
    <location>
        <begin position="683"/>
        <end position="694"/>
    </location>
</feature>
<dbReference type="EC" id="2.4.1.186" evidence="2"/>
<protein>
    <recommendedName>
        <fullName evidence="2">glycogenin glucosyltransferase</fullName>
        <ecNumber evidence="2">2.4.1.186</ecNumber>
    </recommendedName>
</protein>
<proteinExistence type="inferred from homology"/>
<dbReference type="PANTHER" id="PTHR11183">
    <property type="entry name" value="GLYCOGENIN SUBFAMILY MEMBER"/>
    <property type="match status" value="1"/>
</dbReference>
<feature type="compositionally biased region" description="Polar residues" evidence="3">
    <location>
        <begin position="628"/>
        <end position="642"/>
    </location>
</feature>
<reference evidence="4 5" key="1">
    <citation type="journal article" date="2022" name="Front. Cell. Infect. Microbiol.">
        <title>The Genomes of Two Strains of Taenia crassiceps the Animal Model for the Study of Human Cysticercosis.</title>
        <authorList>
            <person name="Bobes R.J."/>
            <person name="Estrada K."/>
            <person name="Rios-Valencia D.G."/>
            <person name="Calderon-Gallegos A."/>
            <person name="de la Torre P."/>
            <person name="Carrero J.C."/>
            <person name="Sanchez-Flores A."/>
            <person name="Laclette J.P."/>
        </authorList>
    </citation>
    <scope>NUCLEOTIDE SEQUENCE [LARGE SCALE GENOMIC DNA]</scope>
    <source>
        <strain evidence="4">WFUcys</strain>
    </source>
</reference>
<sequence>MDSQERHSYVTLSTNDEYAVGALVLGHSLRRSGTSMEITVLVTEGVSQGFREILRGVYDNIIVVKPILSFSKHNLCLLGRSSLAITYTKLYCWKLVQFSKCVFLDADTIVLQNIDELFEREELSAASDISWPDMFNSGVFVFRPSLKTFSELSNLATTKDSFDGGDQGLLNEYFSGWSTESLDKHLPFVYNCSCWVTPNDRFVFYTRAPAWRKFGNQVKVAHFAGFVKPWKYCLAANNAAICHAIERLESSNTNFTNAEQISVLALWWAIFFKRVKPHLSYGMFLSTTFEPVPFPSPPPTPVEDYASQCQDQNQFYFENDQYHPEFHDTSFDHLHSGQRVDKAKRFEEYYVYEEPRKSVESPYQRYSEGRMEHKRHELHCYQQPTHHEHEQNQQQHYSQPTPQKYHQEHYDSVHQDNFLPEQQQHQQNEKHCQDQDYQQQKQWHYQTHHKLASSPLPSVQDRVKTERNAPTSPSPMSIQPHSMPETPDVRNDKDPLFFAPDPMCCECLKELQWSRQFVDPFHRRLISPMSSLSVATRVRRRSVPLLPLGPQLIRGPQKLTIPIAVNDEPTKTNGIQSRKKERESCLHQIQKGKPGKKKRCRKSVERGKLLDAAKKQIQLKEGGKMLTTVPSPISASDRSSTQPHEDDITTLSTMIVLKSTLTAKPDKGQLNIKKDDNTKLLTTSTPIPTLTVTPDKSSEHSEKDNSTMLESVSSVLLLSPASSDVMRMQSKEDNVTTLPLVSSPTTTKGKADLNVIDASSSKKSVTDAPTSQQGMKLLEPKREEAMQDFSDNDKFEPPVEDTAVNDAPWLPRIVRTRNAPKKLSQEVQYFCDRHRPHSPPPDWRMFAWERGDIDYTGTDRFSNILARIRTTIQQTEEEAMPIGVWL</sequence>
<comment type="similarity">
    <text evidence="1">Belongs to the glycosyltransferase 8 family. Glycogenin subfamily.</text>
</comment>
<evidence type="ECO:0000256" key="2">
    <source>
        <dbReference type="ARBA" id="ARBA00038934"/>
    </source>
</evidence>
<gene>
    <name evidence="4" type="ORF">TcWFU_009508</name>
</gene>
<dbReference type="Gene3D" id="3.90.550.10">
    <property type="entry name" value="Spore Coat Polysaccharide Biosynthesis Protein SpsA, Chain A"/>
    <property type="match status" value="1"/>
</dbReference>
<feature type="region of interest" description="Disordered" evidence="3">
    <location>
        <begin position="422"/>
        <end position="488"/>
    </location>
</feature>
<evidence type="ECO:0000256" key="1">
    <source>
        <dbReference type="ARBA" id="ARBA00038162"/>
    </source>
</evidence>
<evidence type="ECO:0000256" key="3">
    <source>
        <dbReference type="SAM" id="MobiDB-lite"/>
    </source>
</evidence>
<dbReference type="SUPFAM" id="SSF53448">
    <property type="entry name" value="Nucleotide-diphospho-sugar transferases"/>
    <property type="match status" value="1"/>
</dbReference>
<feature type="compositionally biased region" description="Low complexity" evidence="3">
    <location>
        <begin position="435"/>
        <end position="445"/>
    </location>
</feature>
<feature type="region of interest" description="Disordered" evidence="3">
    <location>
        <begin position="621"/>
        <end position="647"/>
    </location>
</feature>
<accession>A0ABR4QTR4</accession>
<feature type="region of interest" description="Disordered" evidence="3">
    <location>
        <begin position="683"/>
        <end position="709"/>
    </location>
</feature>
<dbReference type="InterPro" id="IPR002495">
    <property type="entry name" value="Glyco_trans_8"/>
</dbReference>
<organism evidence="4 5">
    <name type="scientific">Taenia crassiceps</name>
    <dbReference type="NCBI Taxonomy" id="6207"/>
    <lineage>
        <taxon>Eukaryota</taxon>
        <taxon>Metazoa</taxon>
        <taxon>Spiralia</taxon>
        <taxon>Lophotrochozoa</taxon>
        <taxon>Platyhelminthes</taxon>
        <taxon>Cestoda</taxon>
        <taxon>Eucestoda</taxon>
        <taxon>Cyclophyllidea</taxon>
        <taxon>Taeniidae</taxon>
        <taxon>Taenia</taxon>
    </lineage>
</organism>